<reference evidence="1" key="1">
    <citation type="submission" date="2021-02" db="EMBL/GenBank/DDBJ databases">
        <title>Genome sequence Cadophora malorum strain M34.</title>
        <authorList>
            <person name="Stefanovic E."/>
            <person name="Vu D."/>
            <person name="Scully C."/>
            <person name="Dijksterhuis J."/>
            <person name="Roader J."/>
            <person name="Houbraken J."/>
        </authorList>
    </citation>
    <scope>NUCLEOTIDE SEQUENCE</scope>
    <source>
        <strain evidence="1">M34</strain>
    </source>
</reference>
<evidence type="ECO:0000313" key="1">
    <source>
        <dbReference type="EMBL" id="KAG4421650.1"/>
    </source>
</evidence>
<comment type="caution">
    <text evidence="1">The sequence shown here is derived from an EMBL/GenBank/DDBJ whole genome shotgun (WGS) entry which is preliminary data.</text>
</comment>
<dbReference type="Proteomes" id="UP000664132">
    <property type="component" value="Unassembled WGS sequence"/>
</dbReference>
<protein>
    <submittedName>
        <fullName evidence="1">Uncharacterized protein</fullName>
    </submittedName>
</protein>
<proteinExistence type="predicted"/>
<organism evidence="1 2">
    <name type="scientific">Cadophora malorum</name>
    <dbReference type="NCBI Taxonomy" id="108018"/>
    <lineage>
        <taxon>Eukaryota</taxon>
        <taxon>Fungi</taxon>
        <taxon>Dikarya</taxon>
        <taxon>Ascomycota</taxon>
        <taxon>Pezizomycotina</taxon>
        <taxon>Leotiomycetes</taxon>
        <taxon>Helotiales</taxon>
        <taxon>Ploettnerulaceae</taxon>
        <taxon>Cadophora</taxon>
    </lineage>
</organism>
<dbReference type="OrthoDB" id="10363480at2759"/>
<gene>
    <name evidence="1" type="ORF">IFR04_005269</name>
</gene>
<dbReference type="EMBL" id="JAFJYH010000062">
    <property type="protein sequence ID" value="KAG4421650.1"/>
    <property type="molecule type" value="Genomic_DNA"/>
</dbReference>
<name>A0A8H7THB1_9HELO</name>
<accession>A0A8H7THB1</accession>
<keyword evidence="2" id="KW-1185">Reference proteome</keyword>
<evidence type="ECO:0000313" key="2">
    <source>
        <dbReference type="Proteomes" id="UP000664132"/>
    </source>
</evidence>
<sequence length="151" mass="17004">MSTPLSFVGDDADQYLQEASLDMNANPEDLILIATGVWELEQWNRTRRDADAVADNGGELDDRELTSISMDTLPDALTRCYHRGEVDTELDTTSYVLMRKEQAFHFAICDEVSRIDGAFSNRWTNLGAADQIVVRRPEGAPFIRLSLLVKH</sequence>
<dbReference type="AlphaFoldDB" id="A0A8H7THB1"/>